<gene>
    <name evidence="1" type="ORF">FYJ75_09825</name>
</gene>
<dbReference type="RefSeq" id="WP_154430274.1">
    <property type="nucleotide sequence ID" value="NZ_VUNI01000016.1"/>
</dbReference>
<accession>A0A6L5YSG5</accession>
<dbReference type="EMBL" id="VUNI01000016">
    <property type="protein sequence ID" value="MST75315.1"/>
    <property type="molecule type" value="Genomic_DNA"/>
</dbReference>
<dbReference type="AlphaFoldDB" id="A0A6L5YSG5"/>
<evidence type="ECO:0000313" key="2">
    <source>
        <dbReference type="Proteomes" id="UP000474024"/>
    </source>
</evidence>
<keyword evidence="2" id="KW-1185">Reference proteome</keyword>
<organism evidence="1 2">
    <name type="scientific">Roseburia porci</name>
    <dbReference type="NCBI Taxonomy" id="2605790"/>
    <lineage>
        <taxon>Bacteria</taxon>
        <taxon>Bacillati</taxon>
        <taxon>Bacillota</taxon>
        <taxon>Clostridia</taxon>
        <taxon>Lachnospirales</taxon>
        <taxon>Lachnospiraceae</taxon>
        <taxon>Roseburia</taxon>
    </lineage>
</organism>
<evidence type="ECO:0000313" key="1">
    <source>
        <dbReference type="EMBL" id="MST75315.1"/>
    </source>
</evidence>
<proteinExistence type="predicted"/>
<dbReference type="Proteomes" id="UP000474024">
    <property type="component" value="Unassembled WGS sequence"/>
</dbReference>
<comment type="caution">
    <text evidence="1">The sequence shown here is derived from an EMBL/GenBank/DDBJ whole genome shotgun (WGS) entry which is preliminary data.</text>
</comment>
<protein>
    <recommendedName>
        <fullName evidence="3">N4-gp56 family major capsid protein</fullName>
    </recommendedName>
</protein>
<evidence type="ECO:0008006" key="3">
    <source>
        <dbReference type="Google" id="ProtNLM"/>
    </source>
</evidence>
<name>A0A6L5YSG5_9FIRM</name>
<reference evidence="1 2" key="1">
    <citation type="submission" date="2019-08" db="EMBL/GenBank/DDBJ databases">
        <title>In-depth cultivation of the pig gut microbiome towards novel bacterial diversity and tailored functional studies.</title>
        <authorList>
            <person name="Wylensek D."/>
            <person name="Hitch T.C.A."/>
            <person name="Clavel T."/>
        </authorList>
    </citation>
    <scope>NUCLEOTIDE SEQUENCE [LARGE SCALE GENOMIC DNA]</scope>
    <source>
        <strain evidence="1 2">MUC/MUC-530-WT-4D</strain>
    </source>
</reference>
<sequence length="280" mass="30645">MAIELVKKYLPYVDELFTQESKKSLLTNNNFSFDGAQSVKIYKVNTAEMSDYGRSGPTGSNWSRYGALKSLDATTETATLTKDRSFTFVIDKLDEDQTGGQLAGATALARQQREVIIPEIDNYVYGVMAAGAGTKPAAVKLTATNIYDEIIKASAALDDALVPEEDRVLTVTPQIYLLMKKSKDIVMETEIGADMRKKGVIANLDGAAVLKIAASRLPEDFGFMLSHKSACCAPTRLEAYNMHQDPPGVSGTLVEGRVVYDAYIFENKKMGIYYQENSAS</sequence>